<dbReference type="Pfam" id="PF00512">
    <property type="entry name" value="HisKA"/>
    <property type="match status" value="1"/>
</dbReference>
<feature type="domain" description="Response regulatory" evidence="20">
    <location>
        <begin position="858"/>
        <end position="974"/>
    </location>
</feature>
<dbReference type="InterPro" id="IPR033479">
    <property type="entry name" value="dCache_1"/>
</dbReference>
<dbReference type="PROSITE" id="PS50109">
    <property type="entry name" value="HIS_KIN"/>
    <property type="match status" value="1"/>
</dbReference>
<comment type="caution">
    <text evidence="24">The sequence shown here is derived from an EMBL/GenBank/DDBJ whole genome shotgun (WGS) entry which is preliminary data.</text>
</comment>
<dbReference type="NCBIfam" id="TIGR00229">
    <property type="entry name" value="sensory_box"/>
    <property type="match status" value="1"/>
</dbReference>
<dbReference type="SMART" id="SM00086">
    <property type="entry name" value="PAC"/>
    <property type="match status" value="1"/>
</dbReference>
<dbReference type="Gene3D" id="1.10.287.130">
    <property type="match status" value="1"/>
</dbReference>
<reference evidence="24" key="2">
    <citation type="submission" date="2019-11" db="EMBL/GenBank/DDBJ databases">
        <title>Improved Assembly of Tolypothrix boutellei genome.</title>
        <authorList>
            <person name="Sarangi A.N."/>
            <person name="Mukherjee M."/>
            <person name="Ghosh S."/>
            <person name="Singh D."/>
            <person name="Das A."/>
            <person name="Kant S."/>
            <person name="Prusty A."/>
            <person name="Tripathy S."/>
        </authorList>
    </citation>
    <scope>NUCLEOTIDE SEQUENCE</scope>
    <source>
        <strain evidence="24">VB521301</strain>
    </source>
</reference>
<dbReference type="SMART" id="SM00387">
    <property type="entry name" value="HATPase_c"/>
    <property type="match status" value="1"/>
</dbReference>
<dbReference type="OrthoDB" id="9809348at2"/>
<evidence type="ECO:0000256" key="8">
    <source>
        <dbReference type="ARBA" id="ARBA00022692"/>
    </source>
</evidence>
<dbReference type="CDD" id="cd16922">
    <property type="entry name" value="HATPase_EvgS-ArcB-TorS-like"/>
    <property type="match status" value="1"/>
</dbReference>
<keyword evidence="7" id="KW-0808">Transferase</keyword>
<keyword evidence="13" id="KW-0902">Two-component regulatory system</keyword>
<evidence type="ECO:0000259" key="21">
    <source>
        <dbReference type="PROSITE" id="PS50112"/>
    </source>
</evidence>
<organism evidence="24 25">
    <name type="scientific">Tolypothrix bouteillei VB521301</name>
    <dbReference type="NCBI Taxonomy" id="1479485"/>
    <lineage>
        <taxon>Bacteria</taxon>
        <taxon>Bacillati</taxon>
        <taxon>Cyanobacteriota</taxon>
        <taxon>Cyanophyceae</taxon>
        <taxon>Nostocales</taxon>
        <taxon>Tolypothrichaceae</taxon>
        <taxon>Tolypothrix</taxon>
    </lineage>
</organism>
<dbReference type="InterPro" id="IPR013655">
    <property type="entry name" value="PAS_fold_3"/>
</dbReference>
<evidence type="ECO:0000256" key="12">
    <source>
        <dbReference type="ARBA" id="ARBA00022989"/>
    </source>
</evidence>
<dbReference type="GO" id="GO:0009927">
    <property type="term" value="F:histidine phosphotransfer kinase activity"/>
    <property type="evidence" value="ECO:0007669"/>
    <property type="project" value="TreeGrafter"/>
</dbReference>
<dbReference type="FunFam" id="1.10.287.130:FF:000038">
    <property type="entry name" value="Sensory transduction histidine kinase"/>
    <property type="match status" value="1"/>
</dbReference>
<keyword evidence="6 17" id="KW-0597">Phosphoprotein</keyword>
<dbReference type="EC" id="2.7.13.3" evidence="4"/>
<dbReference type="InterPro" id="IPR001789">
    <property type="entry name" value="Sig_transdc_resp-reg_receiver"/>
</dbReference>
<evidence type="ECO:0000256" key="15">
    <source>
        <dbReference type="ARBA" id="ARBA00023306"/>
    </source>
</evidence>
<dbReference type="GO" id="GO:0005524">
    <property type="term" value="F:ATP binding"/>
    <property type="evidence" value="ECO:0007669"/>
    <property type="project" value="UniProtKB-KW"/>
</dbReference>
<evidence type="ECO:0000256" key="17">
    <source>
        <dbReference type="PROSITE-ProRule" id="PRU00169"/>
    </source>
</evidence>
<dbReference type="SUPFAM" id="SSF47384">
    <property type="entry name" value="Homodimeric domain of signal transducing histidine kinase"/>
    <property type="match status" value="1"/>
</dbReference>
<dbReference type="Pfam" id="PF08447">
    <property type="entry name" value="PAS_3"/>
    <property type="match status" value="1"/>
</dbReference>
<dbReference type="InterPro" id="IPR004358">
    <property type="entry name" value="Sig_transdc_His_kin-like_C"/>
</dbReference>
<evidence type="ECO:0000256" key="9">
    <source>
        <dbReference type="ARBA" id="ARBA00022741"/>
    </source>
</evidence>
<dbReference type="PANTHER" id="PTHR43047">
    <property type="entry name" value="TWO-COMPONENT HISTIDINE PROTEIN KINASE"/>
    <property type="match status" value="1"/>
</dbReference>
<dbReference type="SMART" id="SM00448">
    <property type="entry name" value="REC"/>
    <property type="match status" value="1"/>
</dbReference>
<evidence type="ECO:0000256" key="16">
    <source>
        <dbReference type="ARBA" id="ARBA00074306"/>
    </source>
</evidence>
<evidence type="ECO:0000256" key="11">
    <source>
        <dbReference type="ARBA" id="ARBA00022840"/>
    </source>
</evidence>
<dbReference type="Pfam" id="PF00072">
    <property type="entry name" value="Response_reg"/>
    <property type="match status" value="1"/>
</dbReference>
<dbReference type="CDD" id="cd00082">
    <property type="entry name" value="HisKA"/>
    <property type="match status" value="1"/>
</dbReference>
<dbReference type="Gene3D" id="3.30.565.10">
    <property type="entry name" value="Histidine kinase-like ATPase, C-terminal domain"/>
    <property type="match status" value="1"/>
</dbReference>
<dbReference type="PROSITE" id="PS50113">
    <property type="entry name" value="PAC"/>
    <property type="match status" value="1"/>
</dbReference>
<dbReference type="AlphaFoldDB" id="A0A8S9SWJ6"/>
<gene>
    <name evidence="24" type="ORF">DA73_0400000340</name>
</gene>
<evidence type="ECO:0000259" key="23">
    <source>
        <dbReference type="PROSITE" id="PS50885"/>
    </source>
</evidence>
<dbReference type="InterPro" id="IPR036097">
    <property type="entry name" value="HisK_dim/P_sf"/>
</dbReference>
<sequence>MSNQPPTSHIQNFKHRVGYMSLSWVLVIPFVLQMIAATALVGYLSFKNGQQAVDEIANQLMSEVGSRVDLYLTNYLATPPLINRINADAVHSGYLNFQNRPALERYLFNKLLQFENVSHVMVGTARGDFIVANRNPLLSILSSDPANPSVIYYDAVDRKGRKLSRLRTMPQFYLKQRPWYRAAVEEGKPVWSPIFLLSDNSDMSLNANYPIYEPKTKKLLGVFSSACDLSFFRKFLASVKVGQTGKIFIVERNGLLVGSSSDRQRLPFKQQNGSHKFERIKATESYDTLIQATSQYLQDKFGSFKSFQKSQQLSFWNRNQRQYLQVIPYKDKLGLDWVIVIVVPESDFMAQINNNTLITILLCLAAAFSATAIGVITSNWITRPLINLNAAAKKISRGDFNYPMTVYREDELGELANSFRDMTNQLQASLLALQQTNVELERRVCKRTLELQLSEERLKLALEGSGDGFWDWNLSTNEVYFSPKYFEMLGYDAREFPQNLSTWEQLVHPEDKVWVKEILQAHLKDCSVPYRFDYRLQTKSGEWKWIADYGKVVVWDENGKPLRMTGTHRDINERKQTEVELQRAKEAAEFANQAKSIFLANMSHELRTPLNVILGFAQVMSYDSSLTPEQQENLQIMHRSGEHLLSIINDVLDLSKIEAGRIILDESSFDLHALLYSLESMFRQRTEAKGLQLSLQIASDLPQFITTDANKLRQVLTNLLGNAVKFTPKGSVILTATRGAKKGQNQVDNEKSIVFETLVFSVVDTGIGIASHELETIFDAFIQTYSGRSSQEGTGLGLTISLRYAHLMGGTITVSSTPGKGSTFSVEVQAQLAKASDVSPAPIQRRVIGLVDRQPAYRILIVDNDPENGYLLFKLLTQVGFEVQVAKNGEEGIQIWQEWRPHLIWMDIRMPGIDGYQTTQRIRSTPEGQSAIVIALSARASKTSRTLALQAGCNDFICKPFQESELFAKMEEHLGVKYIYSDVVLSSGFQRQEKPFACASLTAENLSVMPVNWIDDLHQAVLLCDDDEVLSLIEQIPQEYASLITELKQLTRNYQFSEILKLIDK</sequence>
<feature type="domain" description="PAS" evidence="21">
    <location>
        <begin position="454"/>
        <end position="526"/>
    </location>
</feature>
<dbReference type="EMBL" id="JHEG04000001">
    <property type="protein sequence ID" value="KAF3884117.1"/>
    <property type="molecule type" value="Genomic_DNA"/>
</dbReference>
<dbReference type="SUPFAM" id="SSF158472">
    <property type="entry name" value="HAMP domain-like"/>
    <property type="match status" value="1"/>
</dbReference>
<dbReference type="GO" id="GO:0000155">
    <property type="term" value="F:phosphorelay sensor kinase activity"/>
    <property type="evidence" value="ECO:0007669"/>
    <property type="project" value="InterPro"/>
</dbReference>
<dbReference type="Pfam" id="PF02518">
    <property type="entry name" value="HATPase_c"/>
    <property type="match status" value="1"/>
</dbReference>
<name>A0A8S9SWJ6_9CYAN</name>
<dbReference type="PROSITE" id="PS50112">
    <property type="entry name" value="PAS"/>
    <property type="match status" value="1"/>
</dbReference>
<protein>
    <recommendedName>
        <fullName evidence="16">Circadian input-output histidine kinase CikA</fullName>
        <ecNumber evidence="4">2.7.13.3</ecNumber>
    </recommendedName>
</protein>
<dbReference type="RefSeq" id="WP_050045442.1">
    <property type="nucleotide sequence ID" value="NZ_JHEG04000001.1"/>
</dbReference>
<dbReference type="CDD" id="cd06225">
    <property type="entry name" value="HAMP"/>
    <property type="match status" value="1"/>
</dbReference>
<dbReference type="InterPro" id="IPR011006">
    <property type="entry name" value="CheY-like_superfamily"/>
</dbReference>
<evidence type="ECO:0000256" key="3">
    <source>
        <dbReference type="ARBA" id="ARBA00006402"/>
    </source>
</evidence>
<keyword evidence="5" id="KW-1003">Cell membrane</keyword>
<keyword evidence="8 18" id="KW-0812">Transmembrane</keyword>
<dbReference type="InterPro" id="IPR036890">
    <property type="entry name" value="HATPase_C_sf"/>
</dbReference>
<dbReference type="SUPFAM" id="SSF52172">
    <property type="entry name" value="CheY-like"/>
    <property type="match status" value="1"/>
</dbReference>
<dbReference type="Gene3D" id="3.30.450.20">
    <property type="entry name" value="PAS domain"/>
    <property type="match status" value="2"/>
</dbReference>
<dbReference type="SUPFAM" id="SSF55785">
    <property type="entry name" value="PYP-like sensor domain (PAS domain)"/>
    <property type="match status" value="1"/>
</dbReference>
<feature type="transmembrane region" description="Helical" evidence="18">
    <location>
        <begin position="22"/>
        <end position="46"/>
    </location>
</feature>
<evidence type="ECO:0000256" key="13">
    <source>
        <dbReference type="ARBA" id="ARBA00023012"/>
    </source>
</evidence>
<dbReference type="InterPro" id="IPR000014">
    <property type="entry name" value="PAS"/>
</dbReference>
<dbReference type="SUPFAM" id="SSF55874">
    <property type="entry name" value="ATPase domain of HSP90 chaperone/DNA topoisomerase II/histidine kinase"/>
    <property type="match status" value="1"/>
</dbReference>
<keyword evidence="12 18" id="KW-1133">Transmembrane helix</keyword>
<dbReference type="InterPro" id="IPR005467">
    <property type="entry name" value="His_kinase_dom"/>
</dbReference>
<feature type="modified residue" description="4-aspartylphosphate" evidence="17">
    <location>
        <position position="907"/>
    </location>
</feature>
<keyword evidence="10" id="KW-0418">Kinase</keyword>
<dbReference type="InterPro" id="IPR003594">
    <property type="entry name" value="HATPase_dom"/>
</dbReference>
<feature type="domain" description="Histidine kinase" evidence="19">
    <location>
        <begin position="601"/>
        <end position="832"/>
    </location>
</feature>
<dbReference type="PROSITE" id="PS50885">
    <property type="entry name" value="HAMP"/>
    <property type="match status" value="1"/>
</dbReference>
<dbReference type="InterPro" id="IPR000700">
    <property type="entry name" value="PAS-assoc_C"/>
</dbReference>
<evidence type="ECO:0000259" key="20">
    <source>
        <dbReference type="PROSITE" id="PS50110"/>
    </source>
</evidence>
<dbReference type="InterPro" id="IPR003661">
    <property type="entry name" value="HisK_dim/P_dom"/>
</dbReference>
<dbReference type="CDD" id="cd00130">
    <property type="entry name" value="PAS"/>
    <property type="match status" value="1"/>
</dbReference>
<evidence type="ECO:0000256" key="18">
    <source>
        <dbReference type="SAM" id="Phobius"/>
    </source>
</evidence>
<dbReference type="PANTHER" id="PTHR43047:SF72">
    <property type="entry name" value="OSMOSENSING HISTIDINE PROTEIN KINASE SLN1"/>
    <property type="match status" value="1"/>
</dbReference>
<reference evidence="24" key="1">
    <citation type="journal article" date="2015" name="Genome Announc.">
        <title>Draft Genome Sequence of Tolypothrix boutellei Strain VB521301.</title>
        <authorList>
            <person name="Chandrababunaidu M.M."/>
            <person name="Singh D."/>
            <person name="Sen D."/>
            <person name="Bhan S."/>
            <person name="Das S."/>
            <person name="Gupta A."/>
            <person name="Adhikary S.P."/>
            <person name="Tripathy S."/>
        </authorList>
    </citation>
    <scope>NUCLEOTIDE SEQUENCE</scope>
    <source>
        <strain evidence="24">VB521301</strain>
    </source>
</reference>
<evidence type="ECO:0000259" key="22">
    <source>
        <dbReference type="PROSITE" id="PS50113"/>
    </source>
</evidence>
<keyword evidence="9" id="KW-0547">Nucleotide-binding</keyword>
<comment type="catalytic activity">
    <reaction evidence="1">
        <text>ATP + protein L-histidine = ADP + protein N-phospho-L-histidine.</text>
        <dbReference type="EC" id="2.7.13.3"/>
    </reaction>
</comment>
<evidence type="ECO:0000313" key="24">
    <source>
        <dbReference type="EMBL" id="KAF3884117.1"/>
    </source>
</evidence>
<dbReference type="SMART" id="SM00388">
    <property type="entry name" value="HisKA"/>
    <property type="match status" value="1"/>
</dbReference>
<dbReference type="PRINTS" id="PR00344">
    <property type="entry name" value="BCTRLSENSOR"/>
</dbReference>
<dbReference type="FunFam" id="3.30.565.10:FF:000010">
    <property type="entry name" value="Sensor histidine kinase RcsC"/>
    <property type="match status" value="1"/>
</dbReference>
<evidence type="ECO:0000259" key="19">
    <source>
        <dbReference type="PROSITE" id="PS50109"/>
    </source>
</evidence>
<dbReference type="SMART" id="SM00091">
    <property type="entry name" value="PAS"/>
    <property type="match status" value="1"/>
</dbReference>
<accession>A0A8S9SWJ6</accession>
<evidence type="ECO:0000256" key="5">
    <source>
        <dbReference type="ARBA" id="ARBA00022475"/>
    </source>
</evidence>
<keyword evidence="25" id="KW-1185">Reference proteome</keyword>
<dbReference type="CDD" id="cd17546">
    <property type="entry name" value="REC_hyHK_CKI1_RcsC-like"/>
    <property type="match status" value="1"/>
</dbReference>
<dbReference type="SMART" id="SM00304">
    <property type="entry name" value="HAMP"/>
    <property type="match status" value="1"/>
</dbReference>
<dbReference type="Pfam" id="PF00672">
    <property type="entry name" value="HAMP"/>
    <property type="match status" value="1"/>
</dbReference>
<dbReference type="InterPro" id="IPR001610">
    <property type="entry name" value="PAC"/>
</dbReference>
<evidence type="ECO:0000256" key="2">
    <source>
        <dbReference type="ARBA" id="ARBA00004651"/>
    </source>
</evidence>
<dbReference type="InterPro" id="IPR035965">
    <property type="entry name" value="PAS-like_dom_sf"/>
</dbReference>
<dbReference type="PROSITE" id="PS50110">
    <property type="entry name" value="RESPONSE_REGULATORY"/>
    <property type="match status" value="1"/>
</dbReference>
<feature type="domain" description="HAMP" evidence="23">
    <location>
        <begin position="379"/>
        <end position="431"/>
    </location>
</feature>
<dbReference type="Proteomes" id="UP000029738">
    <property type="component" value="Unassembled WGS sequence"/>
</dbReference>
<evidence type="ECO:0000256" key="7">
    <source>
        <dbReference type="ARBA" id="ARBA00022679"/>
    </source>
</evidence>
<dbReference type="Gene3D" id="3.40.50.2300">
    <property type="match status" value="1"/>
</dbReference>
<evidence type="ECO:0000256" key="4">
    <source>
        <dbReference type="ARBA" id="ARBA00012438"/>
    </source>
</evidence>
<dbReference type="Gene3D" id="6.10.340.10">
    <property type="match status" value="1"/>
</dbReference>
<evidence type="ECO:0000256" key="10">
    <source>
        <dbReference type="ARBA" id="ARBA00022777"/>
    </source>
</evidence>
<proteinExistence type="inferred from homology"/>
<evidence type="ECO:0000256" key="14">
    <source>
        <dbReference type="ARBA" id="ARBA00023136"/>
    </source>
</evidence>
<evidence type="ECO:0000256" key="6">
    <source>
        <dbReference type="ARBA" id="ARBA00022553"/>
    </source>
</evidence>
<feature type="domain" description="PAC" evidence="22">
    <location>
        <begin position="530"/>
        <end position="583"/>
    </location>
</feature>
<comment type="subcellular location">
    <subcellularLocation>
        <location evidence="2">Cell membrane</location>
        <topology evidence="2">Multi-pass membrane protein</topology>
    </subcellularLocation>
</comment>
<keyword evidence="11" id="KW-0067">ATP-binding</keyword>
<keyword evidence="14 18" id="KW-0472">Membrane</keyword>
<evidence type="ECO:0000313" key="25">
    <source>
        <dbReference type="Proteomes" id="UP000029738"/>
    </source>
</evidence>
<dbReference type="Pfam" id="PF02743">
    <property type="entry name" value="dCache_1"/>
    <property type="match status" value="1"/>
</dbReference>
<dbReference type="GO" id="GO:0005886">
    <property type="term" value="C:plasma membrane"/>
    <property type="evidence" value="ECO:0007669"/>
    <property type="project" value="UniProtKB-SubCell"/>
</dbReference>
<dbReference type="InterPro" id="IPR003660">
    <property type="entry name" value="HAMP_dom"/>
</dbReference>
<keyword evidence="15" id="KW-0131">Cell cycle</keyword>
<evidence type="ECO:0000256" key="1">
    <source>
        <dbReference type="ARBA" id="ARBA00000085"/>
    </source>
</evidence>
<comment type="similarity">
    <text evidence="3">In the N-terminal section; belongs to the phytochrome family.</text>
</comment>